<evidence type="ECO:0000313" key="1">
    <source>
        <dbReference type="EMBL" id="AKC71546.1"/>
    </source>
</evidence>
<organism evidence="1 2">
    <name type="scientific">Pandoraea oxalativorans</name>
    <dbReference type="NCBI Taxonomy" id="573737"/>
    <lineage>
        <taxon>Bacteria</taxon>
        <taxon>Pseudomonadati</taxon>
        <taxon>Pseudomonadota</taxon>
        <taxon>Betaproteobacteria</taxon>
        <taxon>Burkholderiales</taxon>
        <taxon>Burkholderiaceae</taxon>
        <taxon>Pandoraea</taxon>
    </lineage>
</organism>
<proteinExistence type="predicted"/>
<reference evidence="1" key="1">
    <citation type="submission" date="2016-06" db="EMBL/GenBank/DDBJ databases">
        <title>Pandoraea oxalativorans DSM 23570 Genome Sequencing.</title>
        <authorList>
            <person name="Ee R."/>
            <person name="Lim Y.-L."/>
            <person name="Yong D."/>
            <person name="Yin W.-F."/>
            <person name="Chan K.-G."/>
        </authorList>
    </citation>
    <scope>NUCLEOTIDE SEQUENCE</scope>
    <source>
        <strain evidence="1">DSM 23570</strain>
    </source>
</reference>
<protein>
    <submittedName>
        <fullName evidence="1">Uncharacterized protein</fullName>
    </submittedName>
</protein>
<name>A0A0E3YG54_9BURK</name>
<keyword evidence="2" id="KW-1185">Reference proteome</keyword>
<dbReference type="KEGG" id="pox:MB84_21920"/>
<evidence type="ECO:0000313" key="2">
    <source>
        <dbReference type="Proteomes" id="UP000035050"/>
    </source>
</evidence>
<sequence>MAIRHRIDPPFQVTQFANKIFILRQFLPFVYPLLNNVYGVLYIHQLIPQGFLQLVGIGKVCQRIMNRDFRSQQRHVLSMFIRFLFFDVFLVLVEGAQRLQPLLSVFHSA</sequence>
<gene>
    <name evidence="1" type="ORF">MB84_21920</name>
</gene>
<accession>A0A0E3YG54</accession>
<dbReference type="Proteomes" id="UP000035050">
    <property type="component" value="Chromosome"/>
</dbReference>
<dbReference type="AlphaFoldDB" id="A0A0E3YG54"/>
<dbReference type="HOGENOM" id="CLU_2451874_0_0_4"/>
<dbReference type="EMBL" id="CP011253">
    <property type="protein sequence ID" value="AKC71546.1"/>
    <property type="molecule type" value="Genomic_DNA"/>
</dbReference>